<dbReference type="InterPro" id="IPR028978">
    <property type="entry name" value="Chorismate_lyase_/UTRA_dom_sf"/>
</dbReference>
<dbReference type="Pfam" id="PF04345">
    <property type="entry name" value="Chor_lyase"/>
    <property type="match status" value="1"/>
</dbReference>
<organism evidence="4">
    <name type="scientific">Strigomonas galati</name>
    <dbReference type="NCBI Taxonomy" id="1003336"/>
    <lineage>
        <taxon>Eukaryota</taxon>
        <taxon>Discoba</taxon>
        <taxon>Euglenozoa</taxon>
        <taxon>Kinetoplastea</taxon>
        <taxon>Metakinetoplastina</taxon>
        <taxon>Trypanosomatida</taxon>
        <taxon>Trypanosomatidae</taxon>
        <taxon>Strigomonadinae</taxon>
        <taxon>Strigomonas</taxon>
    </lineage>
</organism>
<keyword evidence="1" id="KW-0963">Cytoplasm</keyword>
<dbReference type="GO" id="GO:0005829">
    <property type="term" value="C:cytosol"/>
    <property type="evidence" value="ECO:0007669"/>
    <property type="project" value="TreeGrafter"/>
</dbReference>
<dbReference type="Gene3D" id="3.40.1410.10">
    <property type="entry name" value="Chorismate lyase-like"/>
    <property type="match status" value="1"/>
</dbReference>
<name>T1YSB0_9TRYP</name>
<accession>T1YSB0</accession>
<evidence type="ECO:0000256" key="1">
    <source>
        <dbReference type="ARBA" id="ARBA00022490"/>
    </source>
</evidence>
<sequence length="205" mass="22228">MSELAWLPREALTSLTPTEARWIFSSGSLTVQLKALSAALAPPPAGSPPAFSVQVMAEGWQALSPDELAALRRPDAAGTQGWVREVELCGPQRTAWVCARTVSLQTALEHTPAGAGRPPLTLTTLGDRPLGSVLFDEHSPFVRGPITVTEMTQGSLLRLCDLEEEEAVPCWTRRSLFRDDQHEVSILVAELFTTALWAAVSKTEQ</sequence>
<reference evidence="4" key="1">
    <citation type="journal article" date="2013" name="PLoS ONE">
        <title>Biosynthesis of vitamins and cofactors in bacterium-harbouring trypanosomatids depends on the symbiotic association as revealed by genomic analyses.</title>
        <authorList>
            <person name="Klein C.C."/>
            <person name="Alves J.M."/>
            <person name="Serrano M.G."/>
            <person name="Buck G.A."/>
            <person name="Vasconcelos A.T."/>
            <person name="Sagot M.F."/>
            <person name="Teixeira M.M."/>
            <person name="Camargo E.P."/>
            <person name="Motta M.C."/>
        </authorList>
    </citation>
    <scope>NUCLEOTIDE SEQUENCE</scope>
    <source>
        <strain evidence="4">TCC219</strain>
    </source>
</reference>
<proteinExistence type="predicted"/>
<protein>
    <submittedName>
        <fullName evidence="4">Chorismate lyase</fullName>
        <ecNumber evidence="4">4.1.3.40</ecNumber>
    </submittedName>
</protein>
<evidence type="ECO:0000256" key="2">
    <source>
        <dbReference type="ARBA" id="ARBA00022688"/>
    </source>
</evidence>
<keyword evidence="2" id="KW-0831">Ubiquinone biosynthesis</keyword>
<evidence type="ECO:0000256" key="3">
    <source>
        <dbReference type="ARBA" id="ARBA00023239"/>
    </source>
</evidence>
<dbReference type="SUPFAM" id="SSF64288">
    <property type="entry name" value="Chorismate lyase-like"/>
    <property type="match status" value="1"/>
</dbReference>
<dbReference type="EC" id="4.1.3.40" evidence="4"/>
<keyword evidence="3 4" id="KW-0456">Lyase</keyword>
<dbReference type="InterPro" id="IPR007440">
    <property type="entry name" value="Chorismate--pyruvate_lyase"/>
</dbReference>
<dbReference type="GO" id="GO:0008813">
    <property type="term" value="F:chorismate lyase activity"/>
    <property type="evidence" value="ECO:0007669"/>
    <property type="project" value="UniProtKB-EC"/>
</dbReference>
<dbReference type="AlphaFoldDB" id="T1YSB0"/>
<evidence type="ECO:0000313" key="4">
    <source>
        <dbReference type="EMBL" id="AGU68226.1"/>
    </source>
</evidence>
<dbReference type="PANTHER" id="PTHR38683:SF1">
    <property type="entry name" value="CHORISMATE PYRUVATE-LYASE"/>
    <property type="match status" value="1"/>
</dbReference>
<dbReference type="PANTHER" id="PTHR38683">
    <property type="entry name" value="CHORISMATE PYRUVATE-LYASE"/>
    <property type="match status" value="1"/>
</dbReference>
<dbReference type="EMBL" id="KF160289">
    <property type="protein sequence ID" value="AGU68226.1"/>
    <property type="molecule type" value="Genomic_DNA"/>
</dbReference>
<dbReference type="GO" id="GO:0006744">
    <property type="term" value="P:ubiquinone biosynthetic process"/>
    <property type="evidence" value="ECO:0007669"/>
    <property type="project" value="UniProtKB-KW"/>
</dbReference>